<feature type="compositionally biased region" description="Low complexity" evidence="1">
    <location>
        <begin position="551"/>
        <end position="562"/>
    </location>
</feature>
<feature type="region of interest" description="Disordered" evidence="1">
    <location>
        <begin position="127"/>
        <end position="175"/>
    </location>
</feature>
<name>A0A9P6WIF4_9ASCO</name>
<dbReference type="Proteomes" id="UP000697127">
    <property type="component" value="Unassembled WGS sequence"/>
</dbReference>
<evidence type="ECO:0000256" key="1">
    <source>
        <dbReference type="SAM" id="MobiDB-lite"/>
    </source>
</evidence>
<feature type="compositionally biased region" description="Polar residues" evidence="1">
    <location>
        <begin position="127"/>
        <end position="142"/>
    </location>
</feature>
<reference evidence="2" key="1">
    <citation type="submission" date="2020-11" db="EMBL/GenBank/DDBJ databases">
        <title>Kefir isolates.</title>
        <authorList>
            <person name="Marcisauskas S."/>
            <person name="Kim Y."/>
            <person name="Blasche S."/>
        </authorList>
    </citation>
    <scope>NUCLEOTIDE SEQUENCE</scope>
    <source>
        <strain evidence="2">Olga-1</strain>
    </source>
</reference>
<evidence type="ECO:0000313" key="2">
    <source>
        <dbReference type="EMBL" id="KAG0687374.1"/>
    </source>
</evidence>
<feature type="compositionally biased region" description="Low complexity" evidence="1">
    <location>
        <begin position="273"/>
        <end position="286"/>
    </location>
</feature>
<protein>
    <submittedName>
        <fullName evidence="2">Uncharacterized protein</fullName>
    </submittedName>
</protein>
<dbReference type="EMBL" id="PUHW01000271">
    <property type="protein sequence ID" value="KAG0687374.1"/>
    <property type="molecule type" value="Genomic_DNA"/>
</dbReference>
<evidence type="ECO:0000313" key="3">
    <source>
        <dbReference type="Proteomes" id="UP000697127"/>
    </source>
</evidence>
<sequence length="845" mass="94444">MQQQQQQQKPPQYQFQFQHQMQVLEPSSDHQNGFSQQQQQQQQNHHHQQSQLHSQLQQQSQSTPQLQTLQNRARSTSESQRTLRAEKRMGRLFRQQSSSAIHSSASTSLNQSISHTKQLSLDQIPLSTTSNTDQEDSLSPNEINHDVNGFVHSNNSSISSQVGSSTSTSTTPSISSNQTIRKFGFLNINTNNSINPTNNSGSTSTFASVSSPEIMSPNIHSNISLSTINSIDNTNNNSNTTNMNTLQQIDESKFKFRSDSSFSKLSTLQEDTNSNNSNSNNSNNNNSNSLDTLLLMSKKFVFFHKQFLIGLESLNIKNLNFSMTNFNVYLTVLETVEKKLFQKGHDQITNSMKAHLTLSLINSMSDLQKFIENLKLYFKSNNLDTPLSSLRMTYFNLFSLFLELTNICKIIIPFSHRSIISSSNNLRNNSINLKNKQNFIINRIPAPNPQLPSQTIITSNQNSFDGITNRQPSISRQYSKLDRQDSDLSIASNSIDSSIISTDELYDLIGYTVQAAHVVFNQMNNAIAKSAILVSENKTLDPNSQDFERQNNSNSNNNNNNNNLNNIVIKVKELTNQCLASIEQTKKVENCLLIVKKNNSNSSIELETQKNLYEQTNLFMKSIISILAATKMAIQDLPSLNDVRSSLSILTRATKELTIKLESSSLKQSVLNNVTSTTSLVDQPNLLSIPSMGNFNFDPQQIQSPTLESNNSNNNNNNIRRINKLRQIPEQNENMIGTMKQYIKNLEINTSDLIINQSQAPLSVTTPLIASIGPSVANAVLPIKSPLKTSSANLNSTFISSQHSNLTTIDGNLQNGSTTPLHNGNIQNEYNPFDRLITSRNTSGQ</sequence>
<feature type="compositionally biased region" description="Low complexity" evidence="1">
    <location>
        <begin position="153"/>
        <end position="175"/>
    </location>
</feature>
<comment type="caution">
    <text evidence="2">The sequence shown here is derived from an EMBL/GenBank/DDBJ whole genome shotgun (WGS) entry which is preliminary data.</text>
</comment>
<dbReference type="Pfam" id="PF10428">
    <property type="entry name" value="SOG2"/>
    <property type="match status" value="1"/>
</dbReference>
<gene>
    <name evidence="2" type="ORF">C6P40_002449</name>
</gene>
<proteinExistence type="predicted"/>
<feature type="compositionally biased region" description="Low complexity" evidence="1">
    <location>
        <begin position="1"/>
        <end position="22"/>
    </location>
</feature>
<keyword evidence="3" id="KW-1185">Reference proteome</keyword>
<feature type="region of interest" description="Disordered" evidence="1">
    <location>
        <begin position="1"/>
        <end position="114"/>
    </location>
</feature>
<accession>A0A9P6WIF4</accession>
<organism evidence="2 3">
    <name type="scientific">Pichia californica</name>
    <dbReference type="NCBI Taxonomy" id="460514"/>
    <lineage>
        <taxon>Eukaryota</taxon>
        <taxon>Fungi</taxon>
        <taxon>Dikarya</taxon>
        <taxon>Ascomycota</taxon>
        <taxon>Saccharomycotina</taxon>
        <taxon>Pichiomycetes</taxon>
        <taxon>Pichiales</taxon>
        <taxon>Pichiaceae</taxon>
        <taxon>Pichia</taxon>
    </lineage>
</organism>
<dbReference type="AlphaFoldDB" id="A0A9P6WIF4"/>
<feature type="compositionally biased region" description="Low complexity" evidence="1">
    <location>
        <begin position="97"/>
        <end position="108"/>
    </location>
</feature>
<dbReference type="InterPro" id="IPR019487">
    <property type="entry name" value="RAM_signalling_pathway_SOG2"/>
</dbReference>
<feature type="region of interest" description="Disordered" evidence="1">
    <location>
        <begin position="265"/>
        <end position="286"/>
    </location>
</feature>
<feature type="region of interest" description="Disordered" evidence="1">
    <location>
        <begin position="542"/>
        <end position="562"/>
    </location>
</feature>
<feature type="compositionally biased region" description="Low complexity" evidence="1">
    <location>
        <begin position="36"/>
        <end position="71"/>
    </location>
</feature>